<feature type="region of interest" description="Disordered" evidence="1">
    <location>
        <begin position="67"/>
        <end position="95"/>
    </location>
</feature>
<name>F4RP68_MELLP</name>
<dbReference type="OrthoDB" id="10582640at2759"/>
<dbReference type="RefSeq" id="XP_007410821.1">
    <property type="nucleotide sequence ID" value="XM_007410759.1"/>
</dbReference>
<evidence type="ECO:0000313" key="3">
    <source>
        <dbReference type="Proteomes" id="UP000001072"/>
    </source>
</evidence>
<dbReference type="GeneID" id="18930148"/>
<organism evidence="3">
    <name type="scientific">Melampsora larici-populina (strain 98AG31 / pathotype 3-4-7)</name>
    <name type="common">Poplar leaf rust fungus</name>
    <dbReference type="NCBI Taxonomy" id="747676"/>
    <lineage>
        <taxon>Eukaryota</taxon>
        <taxon>Fungi</taxon>
        <taxon>Dikarya</taxon>
        <taxon>Basidiomycota</taxon>
        <taxon>Pucciniomycotina</taxon>
        <taxon>Pucciniomycetes</taxon>
        <taxon>Pucciniales</taxon>
        <taxon>Melampsoraceae</taxon>
        <taxon>Melampsora</taxon>
    </lineage>
</organism>
<feature type="compositionally biased region" description="Basic and acidic residues" evidence="1">
    <location>
        <begin position="67"/>
        <end position="76"/>
    </location>
</feature>
<evidence type="ECO:0000256" key="1">
    <source>
        <dbReference type="SAM" id="MobiDB-lite"/>
    </source>
</evidence>
<dbReference type="HOGENOM" id="CLU_1090200_0_0_1"/>
<reference evidence="3" key="1">
    <citation type="journal article" date="2011" name="Proc. Natl. Acad. Sci. U.S.A.">
        <title>Obligate biotrophy features unraveled by the genomic analysis of rust fungi.</title>
        <authorList>
            <person name="Duplessis S."/>
            <person name="Cuomo C.A."/>
            <person name="Lin Y.-C."/>
            <person name="Aerts A."/>
            <person name="Tisserant E."/>
            <person name="Veneault-Fourrey C."/>
            <person name="Joly D.L."/>
            <person name="Hacquard S."/>
            <person name="Amselem J."/>
            <person name="Cantarel B.L."/>
            <person name="Chiu R."/>
            <person name="Coutinho P.M."/>
            <person name="Feau N."/>
            <person name="Field M."/>
            <person name="Frey P."/>
            <person name="Gelhaye E."/>
            <person name="Goldberg J."/>
            <person name="Grabherr M.G."/>
            <person name="Kodira C.D."/>
            <person name="Kohler A."/>
            <person name="Kuees U."/>
            <person name="Lindquist E.A."/>
            <person name="Lucas S.M."/>
            <person name="Mago R."/>
            <person name="Mauceli E."/>
            <person name="Morin E."/>
            <person name="Murat C."/>
            <person name="Pangilinan J.L."/>
            <person name="Park R."/>
            <person name="Pearson M."/>
            <person name="Quesneville H."/>
            <person name="Rouhier N."/>
            <person name="Sakthikumar S."/>
            <person name="Salamov A.A."/>
            <person name="Schmutz J."/>
            <person name="Selles B."/>
            <person name="Shapiro H."/>
            <person name="Tanguay P."/>
            <person name="Tuskan G.A."/>
            <person name="Henrissat B."/>
            <person name="Van de Peer Y."/>
            <person name="Rouze P."/>
            <person name="Ellis J.G."/>
            <person name="Dodds P.N."/>
            <person name="Schein J.E."/>
            <person name="Zhong S."/>
            <person name="Hamelin R.C."/>
            <person name="Grigoriev I.V."/>
            <person name="Szabo L.J."/>
            <person name="Martin F."/>
        </authorList>
    </citation>
    <scope>NUCLEOTIDE SEQUENCE [LARGE SCALE GENOMIC DNA]</scope>
    <source>
        <strain evidence="3">98AG31 / pathotype 3-4-7</strain>
    </source>
</reference>
<dbReference type="EMBL" id="GL883111">
    <property type="protein sequence ID" value="EGG05765.1"/>
    <property type="molecule type" value="Genomic_DNA"/>
</dbReference>
<keyword evidence="3" id="KW-1185">Reference proteome</keyword>
<feature type="region of interest" description="Disordered" evidence="1">
    <location>
        <begin position="108"/>
        <end position="178"/>
    </location>
</feature>
<proteinExistence type="predicted"/>
<dbReference type="InParanoid" id="F4RP68"/>
<dbReference type="AlphaFoldDB" id="F4RP68"/>
<gene>
    <name evidence="2" type="ORF">MELLADRAFT_63801</name>
</gene>
<feature type="compositionally biased region" description="Basic and acidic residues" evidence="1">
    <location>
        <begin position="108"/>
        <end position="126"/>
    </location>
</feature>
<protein>
    <submittedName>
        <fullName evidence="2">Uncharacterized protein</fullName>
    </submittedName>
</protein>
<dbReference type="VEuPathDB" id="FungiDB:MELLADRAFT_63801"/>
<sequence>MNSHMTSFSGIPQRDAQSNLPAHQGTPMPMSYYVEVLLSLSKVPVNPATDFKSNLTGRHLDPILRSKDIASSDKSSHQTTNASTVRKPRTKISLTECARKMERSYRGIAHHATEISDTLRDRDPSRVHKRERTITSTNTPEQKLSKKRTRVQPARAPRSGHTSSQSYPLPTLASEPSRPTLKPKIRLCLANQIKYCNLVLNDQDLKENVPYGSSLGVAEVRKILMRLINDENVVLHRTSLTNDHLQSMKRTNFN</sequence>
<accession>F4RP68</accession>
<feature type="region of interest" description="Disordered" evidence="1">
    <location>
        <begin position="1"/>
        <end position="24"/>
    </location>
</feature>
<evidence type="ECO:0000313" key="2">
    <source>
        <dbReference type="EMBL" id="EGG05765.1"/>
    </source>
</evidence>
<dbReference type="Proteomes" id="UP000001072">
    <property type="component" value="Unassembled WGS sequence"/>
</dbReference>
<dbReference type="KEGG" id="mlr:MELLADRAFT_63801"/>
<feature type="compositionally biased region" description="Polar residues" evidence="1">
    <location>
        <begin position="1"/>
        <end position="21"/>
    </location>
</feature>